<dbReference type="Pfam" id="PF13403">
    <property type="entry name" value="Hint_2"/>
    <property type="match status" value="1"/>
</dbReference>
<evidence type="ECO:0000313" key="1">
    <source>
        <dbReference type="EMBL" id="ALI55097.1"/>
    </source>
</evidence>
<dbReference type="AlphaFoldDB" id="A0A0P0A3S7"/>
<dbReference type="PATRIC" id="fig|1397108.4.peg.1178"/>
<name>A0A0P0A3S7_9RHOB</name>
<dbReference type="GO" id="GO:0004355">
    <property type="term" value="F:glutamate synthase (NADPH) activity"/>
    <property type="evidence" value="ECO:0007669"/>
    <property type="project" value="UniProtKB-EC"/>
</dbReference>
<keyword evidence="2" id="KW-1185">Reference proteome</keyword>
<dbReference type="InterPro" id="IPR036844">
    <property type="entry name" value="Hint_dom_sf"/>
</dbReference>
<proteinExistence type="predicted"/>
<sequence length="352" mass="38341">METGNLRTFVIAWSQIEVDGLGSAPLSALTIGATWRWSGEAVCVDGPRNVLLLDHAIGQDELHHRAAGKVRRLIGYVAGQDFGPTAEHKDRLFDGGFDVTDGLRKYEMTVIDTPTLGVPLVMCLGAMPPADTDLWVMSSHVAVATDACEVKTGGVICFTPGTQIETPDGARAVEELREGDWVQTKDDGAQQLAWIGGRRITGARLYAMPELRPVRVRAKAFGMGYPERDLIVSPQHRFLIGGAPARELFGADEVLVTAIDLVNDTSIIVDRTLKELNYIHLMFERHQVVFANGIETESFHPAFTDLDDIAPAQRHRLIEVFPDLASHSEAYGPAARRTLSSAEAAILLHAAA</sequence>
<reference evidence="1 2" key="1">
    <citation type="submission" date="2015-05" db="EMBL/GenBank/DDBJ databases">
        <authorList>
            <person name="Wang D.B."/>
            <person name="Wang M."/>
        </authorList>
    </citation>
    <scope>NUCLEOTIDE SEQUENCE [LARGE SCALE GENOMIC DNA]</scope>
    <source>
        <strain evidence="1 2">IMCC 12053</strain>
    </source>
</reference>
<dbReference type="CDD" id="cd00081">
    <property type="entry name" value="Hint"/>
    <property type="match status" value="1"/>
</dbReference>
<dbReference type="Proteomes" id="UP000064920">
    <property type="component" value="Chromosome"/>
</dbReference>
<dbReference type="STRING" id="1397108.IMCC12053_1149"/>
<dbReference type="KEGG" id="cmar:IMCC12053_1149"/>
<evidence type="ECO:0000313" key="2">
    <source>
        <dbReference type="Proteomes" id="UP000064920"/>
    </source>
</evidence>
<gene>
    <name evidence="1" type="ORF">IMCC12053_1149</name>
</gene>
<dbReference type="SUPFAM" id="SSF51294">
    <property type="entry name" value="Hedgehog/intein (Hint) domain"/>
    <property type="match status" value="1"/>
</dbReference>
<dbReference type="InterPro" id="IPR028992">
    <property type="entry name" value="Hedgehog/Intein_dom"/>
</dbReference>
<protein>
    <submittedName>
        <fullName evidence="1">Glutamate synthase [NADPH] large chain</fullName>
        <ecNumber evidence="1">1.4.1.13</ecNumber>
    </submittedName>
</protein>
<keyword evidence="1" id="KW-0560">Oxidoreductase</keyword>
<dbReference type="Gene3D" id="2.170.16.10">
    <property type="entry name" value="Hedgehog/Intein (Hint) domain"/>
    <property type="match status" value="1"/>
</dbReference>
<accession>A0A0P0A3S7</accession>
<dbReference type="OrthoDB" id="6305173at2"/>
<dbReference type="EMBL" id="CP012023">
    <property type="protein sequence ID" value="ALI55097.1"/>
    <property type="molecule type" value="Genomic_DNA"/>
</dbReference>
<dbReference type="RefSeq" id="WP_062216507.1">
    <property type="nucleotide sequence ID" value="NZ_CP012023.1"/>
</dbReference>
<dbReference type="EC" id="1.4.1.13" evidence="1"/>
<organism evidence="1 2">
    <name type="scientific">Celeribacter marinus</name>
    <dbReference type="NCBI Taxonomy" id="1397108"/>
    <lineage>
        <taxon>Bacteria</taxon>
        <taxon>Pseudomonadati</taxon>
        <taxon>Pseudomonadota</taxon>
        <taxon>Alphaproteobacteria</taxon>
        <taxon>Rhodobacterales</taxon>
        <taxon>Roseobacteraceae</taxon>
        <taxon>Celeribacter</taxon>
    </lineage>
</organism>